<dbReference type="Gene3D" id="3.40.50.10490">
    <property type="entry name" value="Glucose-6-phosphate isomerase like protein, domain 1"/>
    <property type="match status" value="2"/>
</dbReference>
<dbReference type="PANTHER" id="PTHR10937">
    <property type="entry name" value="GLUCOSAMINE--FRUCTOSE-6-PHOSPHATE AMINOTRANSFERASE, ISOMERIZING"/>
    <property type="match status" value="1"/>
</dbReference>
<dbReference type="GO" id="GO:0097367">
    <property type="term" value="F:carbohydrate derivative binding"/>
    <property type="evidence" value="ECO:0007669"/>
    <property type="project" value="InterPro"/>
</dbReference>
<sequence>MCGIVAISAKRDIGNDILDGLARLEYRGYDSFGFACMANGELSLVRDVGVLSEKRARLRDGGMPEAHAAIGHTRWATHGRVTVANTHPHTSFDQRFVLAHNGVIENHHEIRERLAARQIQCTSETDTEVVAHLLALHYRETGDLMATIAAVRAEVRGEYAFAIALRDEPGLLIGVKNQSPLAAGTLANGAGPDGGFLCSDPIALAGHEGQIAYLEDGDVAFVRPDGVEILHGDTALAPVERAMTALDIDNGADDLGDFPHYMLKEIHETPQSVQRMAELPAAGLQGAVDHLATHEVALVGSGSAFYACLLGQYFFAQLAGRYARCHPADEFLDVNAFSGPGQALVAVSQSGETFDTLRVMRAAQAAGVASVAINNVAASTSQRMAEFPILQNSGREICVLSTKSILAQVAVLYRLALGTAEAAGRIDAAEHHRLLADLAALPRVLGELIADKRAEIDDAAERYRWIDNWFFLGRSLHYPVALESALKFKEVSYLHAEGMPAGFLKHGTISLIDEKFFTVAFIPNRAHDPDSFGLVVSSVHEIAARGGNVIGFGHDAADAFEDGLFERYIQLPSLSKWLDPLIQLTAGQLFSYGCAVKLGRNIDKPRALAKAVTVR</sequence>
<dbReference type="InterPro" id="IPR046348">
    <property type="entry name" value="SIS_dom_sf"/>
</dbReference>
<evidence type="ECO:0000259" key="8">
    <source>
        <dbReference type="PROSITE" id="PS51278"/>
    </source>
</evidence>
<dbReference type="PROSITE" id="PS51278">
    <property type="entry name" value="GATASE_TYPE_2"/>
    <property type="match status" value="1"/>
</dbReference>
<dbReference type="NCBIfam" id="TIGR01135">
    <property type="entry name" value="glmS"/>
    <property type="match status" value="1"/>
</dbReference>
<dbReference type="PANTHER" id="PTHR10937:SF0">
    <property type="entry name" value="GLUTAMINE--FRUCTOSE-6-PHOSPHATE TRANSAMINASE (ISOMERIZING)"/>
    <property type="match status" value="1"/>
</dbReference>
<dbReference type="CDD" id="cd05009">
    <property type="entry name" value="SIS_GlmS_GlmD_2"/>
    <property type="match status" value="1"/>
</dbReference>
<dbReference type="OrthoDB" id="9761808at2"/>
<reference evidence="10 11" key="1">
    <citation type="submission" date="2019-03" db="EMBL/GenBank/DDBJ databases">
        <title>Genomic Encyclopedia of Type Strains, Phase IV (KMG-IV): sequencing the most valuable type-strain genomes for metagenomic binning, comparative biology and taxonomic classification.</title>
        <authorList>
            <person name="Goeker M."/>
        </authorList>
    </citation>
    <scope>NUCLEOTIDE SEQUENCE [LARGE SCALE GENOMIC DNA]</scope>
    <source>
        <strain evidence="10 11">DSM 2132</strain>
    </source>
</reference>
<accession>A0A4R2PPT3</accession>
<dbReference type="FunCoup" id="A0A4R2PPT3">
    <property type="interactions" value="453"/>
</dbReference>
<dbReference type="GO" id="GO:0004360">
    <property type="term" value="F:glutamine-fructose-6-phosphate transaminase (isomerizing) activity"/>
    <property type="evidence" value="ECO:0007669"/>
    <property type="project" value="UniProtKB-EC"/>
</dbReference>
<dbReference type="InterPro" id="IPR047084">
    <property type="entry name" value="GFAT_N"/>
</dbReference>
<dbReference type="InterPro" id="IPR029055">
    <property type="entry name" value="Ntn_hydrolases_N"/>
</dbReference>
<keyword evidence="4" id="KW-0032">Aminotransferase</keyword>
<dbReference type="Pfam" id="PF01380">
    <property type="entry name" value="SIS"/>
    <property type="match status" value="2"/>
</dbReference>
<proteinExistence type="predicted"/>
<dbReference type="InterPro" id="IPR035490">
    <property type="entry name" value="GlmS/FrlB_SIS"/>
</dbReference>
<dbReference type="NCBIfam" id="NF001484">
    <property type="entry name" value="PRK00331.1"/>
    <property type="match status" value="1"/>
</dbReference>
<keyword evidence="6" id="KW-0677">Repeat</keyword>
<dbReference type="GO" id="GO:0006047">
    <property type="term" value="P:UDP-N-acetylglucosamine metabolic process"/>
    <property type="evidence" value="ECO:0007669"/>
    <property type="project" value="TreeGrafter"/>
</dbReference>
<evidence type="ECO:0000256" key="6">
    <source>
        <dbReference type="ARBA" id="ARBA00022737"/>
    </source>
</evidence>
<dbReference type="InParanoid" id="A0A4R2PPT3"/>
<gene>
    <name evidence="10" type="ORF">EV659_102177</name>
</gene>
<dbReference type="InterPro" id="IPR017932">
    <property type="entry name" value="GATase_2_dom"/>
</dbReference>
<evidence type="ECO:0000256" key="4">
    <source>
        <dbReference type="ARBA" id="ARBA00022576"/>
    </source>
</evidence>
<dbReference type="CDD" id="cd05008">
    <property type="entry name" value="SIS_GlmS_GlmD_1"/>
    <property type="match status" value="1"/>
</dbReference>
<organism evidence="10 11">
    <name type="scientific">Rhodothalassium salexigens DSM 2132</name>
    <dbReference type="NCBI Taxonomy" id="1188247"/>
    <lineage>
        <taxon>Bacteria</taxon>
        <taxon>Pseudomonadati</taxon>
        <taxon>Pseudomonadota</taxon>
        <taxon>Alphaproteobacteria</taxon>
        <taxon>Rhodothalassiales</taxon>
        <taxon>Rhodothalassiaceae</taxon>
        <taxon>Rhodothalassium</taxon>
    </lineage>
</organism>
<dbReference type="Pfam" id="PF13522">
    <property type="entry name" value="GATase_6"/>
    <property type="match status" value="1"/>
</dbReference>
<feature type="domain" description="SIS" evidence="9">
    <location>
        <begin position="276"/>
        <end position="425"/>
    </location>
</feature>
<keyword evidence="11" id="KW-1185">Reference proteome</keyword>
<dbReference type="AlphaFoldDB" id="A0A4R2PPT3"/>
<dbReference type="SUPFAM" id="SSF53697">
    <property type="entry name" value="SIS domain"/>
    <property type="match status" value="1"/>
</dbReference>
<keyword evidence="5" id="KW-0808">Transferase</keyword>
<name>A0A4R2PPT3_RHOSA</name>
<comment type="catalytic activity">
    <reaction evidence="1">
        <text>D-fructose 6-phosphate + L-glutamine = D-glucosamine 6-phosphate + L-glutamate</text>
        <dbReference type="Rhea" id="RHEA:13237"/>
        <dbReference type="ChEBI" id="CHEBI:29985"/>
        <dbReference type="ChEBI" id="CHEBI:58359"/>
        <dbReference type="ChEBI" id="CHEBI:58725"/>
        <dbReference type="ChEBI" id="CHEBI:61527"/>
        <dbReference type="EC" id="2.6.1.16"/>
    </reaction>
</comment>
<evidence type="ECO:0000256" key="2">
    <source>
        <dbReference type="ARBA" id="ARBA00012916"/>
    </source>
</evidence>
<dbReference type="CDD" id="cd00714">
    <property type="entry name" value="GFAT"/>
    <property type="match status" value="1"/>
</dbReference>
<dbReference type="SUPFAM" id="SSF56235">
    <property type="entry name" value="N-terminal nucleophile aminohydrolases (Ntn hydrolases)"/>
    <property type="match status" value="1"/>
</dbReference>
<evidence type="ECO:0000259" key="9">
    <source>
        <dbReference type="PROSITE" id="PS51464"/>
    </source>
</evidence>
<evidence type="ECO:0000256" key="1">
    <source>
        <dbReference type="ARBA" id="ARBA00001031"/>
    </source>
</evidence>
<dbReference type="Proteomes" id="UP000295399">
    <property type="component" value="Unassembled WGS sequence"/>
</dbReference>
<dbReference type="EC" id="2.6.1.16" evidence="2"/>
<dbReference type="InterPro" id="IPR001347">
    <property type="entry name" value="SIS_dom"/>
</dbReference>
<evidence type="ECO:0000256" key="7">
    <source>
        <dbReference type="ARBA" id="ARBA00022962"/>
    </source>
</evidence>
<dbReference type="GO" id="GO:0006487">
    <property type="term" value="P:protein N-linked glycosylation"/>
    <property type="evidence" value="ECO:0007669"/>
    <property type="project" value="TreeGrafter"/>
</dbReference>
<comment type="caution">
    <text evidence="10">The sequence shown here is derived from an EMBL/GenBank/DDBJ whole genome shotgun (WGS) entry which is preliminary data.</text>
</comment>
<evidence type="ECO:0000313" key="10">
    <source>
        <dbReference type="EMBL" id="TCP37770.1"/>
    </source>
</evidence>
<feature type="domain" description="Glutamine amidotransferase type-2" evidence="8">
    <location>
        <begin position="2"/>
        <end position="225"/>
    </location>
</feature>
<dbReference type="InterPro" id="IPR005855">
    <property type="entry name" value="GFAT"/>
</dbReference>
<dbReference type="Gene3D" id="3.60.20.10">
    <property type="entry name" value="Glutamine Phosphoribosylpyrophosphate, subunit 1, domain 1"/>
    <property type="match status" value="1"/>
</dbReference>
<dbReference type="RefSeq" id="WP_132707432.1">
    <property type="nucleotide sequence ID" value="NZ_JACIGF010000002.1"/>
</dbReference>
<dbReference type="EMBL" id="SLXO01000002">
    <property type="protein sequence ID" value="TCP37770.1"/>
    <property type="molecule type" value="Genomic_DNA"/>
</dbReference>
<feature type="domain" description="SIS" evidence="9">
    <location>
        <begin position="459"/>
        <end position="605"/>
    </location>
</feature>
<dbReference type="InterPro" id="IPR035466">
    <property type="entry name" value="GlmS/AgaS_SIS"/>
</dbReference>
<protein>
    <recommendedName>
        <fullName evidence="3">Glutamine--fructose-6-phosphate aminotransferase [isomerizing]</fullName>
        <ecNumber evidence="2">2.6.1.16</ecNumber>
    </recommendedName>
</protein>
<dbReference type="PROSITE" id="PS51464">
    <property type="entry name" value="SIS"/>
    <property type="match status" value="2"/>
</dbReference>
<keyword evidence="7" id="KW-0315">Glutamine amidotransferase</keyword>
<evidence type="ECO:0000256" key="5">
    <source>
        <dbReference type="ARBA" id="ARBA00022679"/>
    </source>
</evidence>
<evidence type="ECO:0000256" key="3">
    <source>
        <dbReference type="ARBA" id="ARBA00016090"/>
    </source>
</evidence>
<dbReference type="GO" id="GO:0006002">
    <property type="term" value="P:fructose 6-phosphate metabolic process"/>
    <property type="evidence" value="ECO:0007669"/>
    <property type="project" value="TreeGrafter"/>
</dbReference>
<evidence type="ECO:0000313" key="11">
    <source>
        <dbReference type="Proteomes" id="UP000295399"/>
    </source>
</evidence>